<comment type="caution">
    <text evidence="2">The sequence shown here is derived from an EMBL/GenBank/DDBJ whole genome shotgun (WGS) entry which is preliminary data.</text>
</comment>
<name>A0AAW4N186_9BACT</name>
<feature type="region of interest" description="Disordered" evidence="1">
    <location>
        <begin position="261"/>
        <end position="288"/>
    </location>
</feature>
<dbReference type="AlphaFoldDB" id="A0AAW4N186"/>
<evidence type="ECO:0000313" key="3">
    <source>
        <dbReference type="Proteomes" id="UP001196765"/>
    </source>
</evidence>
<protein>
    <submittedName>
        <fullName evidence="2">Uncharacterized protein</fullName>
    </submittedName>
</protein>
<dbReference type="Proteomes" id="UP001196765">
    <property type="component" value="Unassembled WGS sequence"/>
</dbReference>
<dbReference type="RefSeq" id="WP_217744897.1">
    <property type="nucleotide sequence ID" value="NZ_JAHOEI010000062.1"/>
</dbReference>
<accession>A0AAW4N186</accession>
<reference evidence="2" key="1">
    <citation type="submission" date="2021-06" db="EMBL/GenBank/DDBJ databases">
        <title>Collection of gut derived symbiotic bacterial strains cultured from healthy donors.</title>
        <authorList>
            <person name="Lin H."/>
            <person name="Littmann E."/>
            <person name="Pamer E.G."/>
        </authorList>
    </citation>
    <scope>NUCLEOTIDE SEQUENCE</scope>
    <source>
        <strain evidence="2">MSK.21.74</strain>
    </source>
</reference>
<feature type="compositionally biased region" description="Basic and acidic residues" evidence="1">
    <location>
        <begin position="278"/>
        <end position="288"/>
    </location>
</feature>
<dbReference type="EMBL" id="JAHOEI010000062">
    <property type="protein sequence ID" value="MBV3388637.1"/>
    <property type="molecule type" value="Genomic_DNA"/>
</dbReference>
<gene>
    <name evidence="2" type="ORF">KSW82_12920</name>
</gene>
<evidence type="ECO:0000313" key="2">
    <source>
        <dbReference type="EMBL" id="MBV3388637.1"/>
    </source>
</evidence>
<sequence length="374" mass="43193">MYQDLDFTDNNYYQEDYIDSPVDDFDWMPNLFAKLANHLRTSTSPDVIRLGIIGCIRNNESGDNSLLQWDDLETMRRYIDSVNRGLGVPEDPTLQQLLYSTEWTNYGIFTMNFISDKNLDYKGICEVENTSLSYASMAFLIALVKGMSMINLRHPSAKGENSHVFTYVIPSQFSTFSFTSFLNVANARLTNKEDISEQEIEELTQLAFKSRYWKQETSLKSEDSELFIYVLKNIISDILGLKLNINTESFAKQAKKEEIKTATPTVDNHKKEKKVKKEKKEKTSLRNDAKPSLASTMVKVLTEESLPQTKENLLEKTIQLYPTLKRNCFNTTLSRLHKEEVLNYYNGGLIGIKGKRYGRGYKIVNRLQKYKENE</sequence>
<proteinExistence type="predicted"/>
<evidence type="ECO:0000256" key="1">
    <source>
        <dbReference type="SAM" id="MobiDB-lite"/>
    </source>
</evidence>
<organism evidence="2 3">
    <name type="scientific">Segatella copri</name>
    <dbReference type="NCBI Taxonomy" id="165179"/>
    <lineage>
        <taxon>Bacteria</taxon>
        <taxon>Pseudomonadati</taxon>
        <taxon>Bacteroidota</taxon>
        <taxon>Bacteroidia</taxon>
        <taxon>Bacteroidales</taxon>
        <taxon>Prevotellaceae</taxon>
        <taxon>Segatella</taxon>
    </lineage>
</organism>